<comment type="caution">
    <text evidence="2">The sequence shown here is derived from an EMBL/GenBank/DDBJ whole genome shotgun (WGS) entry which is preliminary data.</text>
</comment>
<proteinExistence type="predicted"/>
<sequence length="170" mass="18695">MARIRAWFGLQQQELALYLGISQQLVHSIESGRQNMGYLVADAMLPLARQLPEPITQLDEPLPAALPPGSPAPDAGTLDFRRRVCLQRAAKLRAQAGQLARRAHVAQRWQLALPALLPPTDAPDPERAAWLTGWLHRRARPLTAEEVTRWRLLLAQAGALEAEAALLAAS</sequence>
<dbReference type="Pfam" id="PF01381">
    <property type="entry name" value="HTH_3"/>
    <property type="match status" value="1"/>
</dbReference>
<evidence type="ECO:0000259" key="1">
    <source>
        <dbReference type="PROSITE" id="PS50943"/>
    </source>
</evidence>
<dbReference type="PROSITE" id="PS50943">
    <property type="entry name" value="HTH_CROC1"/>
    <property type="match status" value="1"/>
</dbReference>
<evidence type="ECO:0000313" key="2">
    <source>
        <dbReference type="EMBL" id="MCB2376536.1"/>
    </source>
</evidence>
<dbReference type="RefSeq" id="WP_226182556.1">
    <property type="nucleotide sequence ID" value="NZ_JAJADQ010000001.1"/>
</dbReference>
<accession>A0ABS8A9G0</accession>
<reference evidence="2" key="1">
    <citation type="submission" date="2021-10" db="EMBL/GenBank/DDBJ databases">
        <authorList>
            <person name="Dean J.D."/>
            <person name="Kim M.K."/>
            <person name="Newey C.N."/>
            <person name="Stoker T.S."/>
            <person name="Thompson D.W."/>
            <person name="Grose J.H."/>
        </authorList>
    </citation>
    <scope>NUCLEOTIDE SEQUENCE</scope>
    <source>
        <strain evidence="2">BT635</strain>
    </source>
</reference>
<organism evidence="2 3">
    <name type="scientific">Hymenobacter nitidus</name>
    <dbReference type="NCBI Taxonomy" id="2880929"/>
    <lineage>
        <taxon>Bacteria</taxon>
        <taxon>Pseudomonadati</taxon>
        <taxon>Bacteroidota</taxon>
        <taxon>Cytophagia</taxon>
        <taxon>Cytophagales</taxon>
        <taxon>Hymenobacteraceae</taxon>
        <taxon>Hymenobacter</taxon>
    </lineage>
</organism>
<name>A0ABS8A9G0_9BACT</name>
<feature type="domain" description="HTH cro/C1-type" evidence="1">
    <location>
        <begin position="9"/>
        <end position="58"/>
    </location>
</feature>
<evidence type="ECO:0000313" key="3">
    <source>
        <dbReference type="Proteomes" id="UP001165297"/>
    </source>
</evidence>
<dbReference type="CDD" id="cd00093">
    <property type="entry name" value="HTH_XRE"/>
    <property type="match status" value="1"/>
</dbReference>
<protein>
    <submittedName>
        <fullName evidence="2">Helix-turn-helix domain-containing protein</fullName>
    </submittedName>
</protein>
<dbReference type="Proteomes" id="UP001165297">
    <property type="component" value="Unassembled WGS sequence"/>
</dbReference>
<dbReference type="InterPro" id="IPR001387">
    <property type="entry name" value="Cro/C1-type_HTH"/>
</dbReference>
<dbReference type="EMBL" id="JAJADQ010000001">
    <property type="protein sequence ID" value="MCB2376536.1"/>
    <property type="molecule type" value="Genomic_DNA"/>
</dbReference>
<keyword evidence="3" id="KW-1185">Reference proteome</keyword>
<gene>
    <name evidence="2" type="ORF">LGH70_03020</name>
</gene>
<dbReference type="InterPro" id="IPR010982">
    <property type="entry name" value="Lambda_DNA-bd_dom_sf"/>
</dbReference>
<dbReference type="Gene3D" id="1.10.260.40">
    <property type="entry name" value="lambda repressor-like DNA-binding domains"/>
    <property type="match status" value="1"/>
</dbReference>
<dbReference type="SUPFAM" id="SSF47413">
    <property type="entry name" value="lambda repressor-like DNA-binding domains"/>
    <property type="match status" value="1"/>
</dbReference>